<protein>
    <submittedName>
        <fullName evidence="2">Uncharacterized protein</fullName>
    </submittedName>
</protein>
<proteinExistence type="predicted"/>
<reference evidence="2 3" key="1">
    <citation type="submission" date="2020-05" db="EMBL/GenBank/DDBJ databases">
        <title>Genome sequence of Kribbella sandramycini ATCC 39419.</title>
        <authorList>
            <person name="Maclea K.S."/>
            <person name="Fair J.L."/>
        </authorList>
    </citation>
    <scope>NUCLEOTIDE SEQUENCE [LARGE SCALE GENOMIC DNA]</scope>
    <source>
        <strain evidence="2 3">ATCC 39419</strain>
    </source>
</reference>
<dbReference type="RefSeq" id="WP_171670017.1">
    <property type="nucleotide sequence ID" value="NZ_BAAAGT010000012.1"/>
</dbReference>
<evidence type="ECO:0000313" key="3">
    <source>
        <dbReference type="Proteomes" id="UP000534306"/>
    </source>
</evidence>
<evidence type="ECO:0000313" key="4">
    <source>
        <dbReference type="Proteomes" id="UP000553957"/>
    </source>
</evidence>
<organism evidence="2 3">
    <name type="scientific">Kribbella sandramycini</name>
    <dbReference type="NCBI Taxonomy" id="60450"/>
    <lineage>
        <taxon>Bacteria</taxon>
        <taxon>Bacillati</taxon>
        <taxon>Actinomycetota</taxon>
        <taxon>Actinomycetes</taxon>
        <taxon>Propionibacteriales</taxon>
        <taxon>Kribbellaceae</taxon>
        <taxon>Kribbella</taxon>
    </lineage>
</organism>
<dbReference type="AlphaFoldDB" id="A0A7Y4NWE1"/>
<accession>A0A7Y4NWE1</accession>
<sequence>MIGPGRVFPAEYEAQLTDLPAAGGADVELVAGSRGSIFVTIEPSSGPAWTGEFGGEALVRTAATGLYPTPSPVRLCVVDRGTAFLADVLAPARSEQLEIDDPVMDVRPAVSERLLLLIGRWTITAVGPDGIVWTSPRIAFDGLRVDEIGDGLLRGVADPEDDEPRDFAVDLRTAQVVGGAGID</sequence>
<evidence type="ECO:0000313" key="2">
    <source>
        <dbReference type="EMBL" id="NOL38702.1"/>
    </source>
</evidence>
<dbReference type="Proteomes" id="UP000534306">
    <property type="component" value="Unassembled WGS sequence"/>
</dbReference>
<dbReference type="EMBL" id="JABJRC010000001">
    <property type="protein sequence ID" value="NOL38702.1"/>
    <property type="molecule type" value="Genomic_DNA"/>
</dbReference>
<name>A0A7Y4NWE1_9ACTN</name>
<keyword evidence="3" id="KW-1185">Reference proteome</keyword>
<dbReference type="EMBL" id="JACHKF010000001">
    <property type="protein sequence ID" value="MBB6568715.1"/>
    <property type="molecule type" value="Genomic_DNA"/>
</dbReference>
<gene>
    <name evidence="1" type="ORF">HNR71_004352</name>
    <name evidence="2" type="ORF">HPO96_00430</name>
</gene>
<comment type="caution">
    <text evidence="2">The sequence shown here is derived from an EMBL/GenBank/DDBJ whole genome shotgun (WGS) entry which is preliminary data.</text>
</comment>
<reference evidence="1 4" key="2">
    <citation type="submission" date="2020-08" db="EMBL/GenBank/DDBJ databases">
        <title>Sequencing the genomes of 1000 actinobacteria strains.</title>
        <authorList>
            <person name="Klenk H.-P."/>
        </authorList>
    </citation>
    <scope>NUCLEOTIDE SEQUENCE [LARGE SCALE GENOMIC DNA]</scope>
    <source>
        <strain evidence="1 4">DSM 15626</strain>
    </source>
</reference>
<dbReference type="Proteomes" id="UP000553957">
    <property type="component" value="Unassembled WGS sequence"/>
</dbReference>
<evidence type="ECO:0000313" key="1">
    <source>
        <dbReference type="EMBL" id="MBB6568715.1"/>
    </source>
</evidence>